<dbReference type="HOGENOM" id="CLU_2013382_0_0_5"/>
<evidence type="ECO:0000313" key="1">
    <source>
        <dbReference type="EMBL" id="ADE39470.1"/>
    </source>
</evidence>
<evidence type="ECO:0000313" key="2">
    <source>
        <dbReference type="Proteomes" id="UP000007460"/>
    </source>
</evidence>
<dbReference type="Proteomes" id="UP000007460">
    <property type="component" value="Chromosome"/>
</dbReference>
<dbReference type="KEGG" id="apb:SAR116_1227"/>
<protein>
    <submittedName>
        <fullName evidence="1">Uncharacterized protein</fullName>
    </submittedName>
</protein>
<keyword evidence="2" id="KW-1185">Reference proteome</keyword>
<organism evidence="1 2">
    <name type="scientific">Puniceispirillum marinum (strain IMCC1322)</name>
    <dbReference type="NCBI Taxonomy" id="488538"/>
    <lineage>
        <taxon>Bacteria</taxon>
        <taxon>Pseudomonadati</taxon>
        <taxon>Pseudomonadota</taxon>
        <taxon>Alphaproteobacteria</taxon>
        <taxon>Candidatus Puniceispirillales</taxon>
        <taxon>Candidatus Puniceispirillaceae</taxon>
        <taxon>Candidatus Puniceispirillum</taxon>
    </lineage>
</organism>
<name>D5BT73_PUNMI</name>
<accession>D5BT73</accession>
<dbReference type="EMBL" id="CP001751">
    <property type="protein sequence ID" value="ADE39470.1"/>
    <property type="molecule type" value="Genomic_DNA"/>
</dbReference>
<reference evidence="1 2" key="1">
    <citation type="journal article" date="2010" name="J. Bacteriol.">
        <title>Complete genome sequence of "Candidatus Puniceispirillum marinum" IMCC1322, a representative of the SAR116 clade in the Alphaproteobacteria.</title>
        <authorList>
            <person name="Oh H.M."/>
            <person name="Kwon K.K."/>
            <person name="Kang I."/>
            <person name="Kang S.G."/>
            <person name="Lee J.H."/>
            <person name="Kim S.J."/>
            <person name="Cho J.C."/>
        </authorList>
    </citation>
    <scope>NUCLEOTIDE SEQUENCE [LARGE SCALE GENOMIC DNA]</scope>
    <source>
        <strain evidence="1 2">IMCC1322</strain>
    </source>
</reference>
<gene>
    <name evidence="1" type="ordered locus">SAR116_1227</name>
</gene>
<sequence length="123" mass="13654">MRVVFLAVRRADRQFEAAVRVRGVLVRKSATSLGDPASRRINREIDALNLYRCRRRATVRHEGVADIGVHRFLVSRSRSRLTRIGGVDFLTVGKQFALIDDRGGDHRIVAGGGGTLVVDKFGL</sequence>
<proteinExistence type="predicted"/>
<dbReference type="AlphaFoldDB" id="D5BT73"/>